<dbReference type="PANTHER" id="PTHR43096">
    <property type="entry name" value="DNAJ HOMOLOG 1, MITOCHONDRIAL-RELATED"/>
    <property type="match status" value="1"/>
</dbReference>
<dbReference type="GO" id="GO:0005737">
    <property type="term" value="C:cytoplasm"/>
    <property type="evidence" value="ECO:0007669"/>
    <property type="project" value="TreeGrafter"/>
</dbReference>
<sequence length="327" mass="35294">MSVKYKDYYKLLGVSRSASKDEISKAFKKLARKHHPDLNHDNPESETKFKEINEAYEVLKDPKKRKMYDQFGADWEHGQNFQPPPGHENMNFGGQGFGGAQGFAGGDFSDFFETIFGGAGGGRGGFGGAQGFGGGGFQQRPQKGADSETALTLTLEEAYKGGSKSISVQERTTGPGGHPMVQSKNLDVNIPAGIKDGQKIRLANQGAPGPGDGPSGDLYLKIRLAPHALYKVEENNIILDLPLAPWEAALGVKAKVPTLDGMIEMNIPAGMGSGKKLRVKGRGLGAGPKKGDQFIRIMIQVPVADSDEVKKLWEELSEKTKFSPRSF</sequence>
<feature type="region of interest" description="Disordered" evidence="2">
    <location>
        <begin position="162"/>
        <end position="183"/>
    </location>
</feature>
<dbReference type="OrthoDB" id="9779889at2"/>
<dbReference type="EMBL" id="FWZU01000008">
    <property type="protein sequence ID" value="SMF42768.1"/>
    <property type="molecule type" value="Genomic_DNA"/>
</dbReference>
<dbReference type="Proteomes" id="UP000192906">
    <property type="component" value="Unassembled WGS sequence"/>
</dbReference>
<dbReference type="CDD" id="cd10747">
    <property type="entry name" value="DnaJ_C"/>
    <property type="match status" value="1"/>
</dbReference>
<evidence type="ECO:0000256" key="2">
    <source>
        <dbReference type="SAM" id="MobiDB-lite"/>
    </source>
</evidence>
<dbReference type="Pfam" id="PF00226">
    <property type="entry name" value="DnaJ"/>
    <property type="match status" value="1"/>
</dbReference>
<dbReference type="Pfam" id="PF01556">
    <property type="entry name" value="DnaJ_C"/>
    <property type="match status" value="1"/>
</dbReference>
<dbReference type="PANTHER" id="PTHR43096:SF52">
    <property type="entry name" value="DNAJ HOMOLOG 1, MITOCHONDRIAL-RELATED"/>
    <property type="match status" value="1"/>
</dbReference>
<evidence type="ECO:0000256" key="1">
    <source>
        <dbReference type="ARBA" id="ARBA00023186"/>
    </source>
</evidence>
<dbReference type="PRINTS" id="PR00625">
    <property type="entry name" value="JDOMAIN"/>
</dbReference>
<dbReference type="SUPFAM" id="SSF46565">
    <property type="entry name" value="Chaperone J-domain"/>
    <property type="match status" value="1"/>
</dbReference>
<keyword evidence="4" id="KW-0238">DNA-binding</keyword>
<dbReference type="PROSITE" id="PS50076">
    <property type="entry name" value="DNAJ_2"/>
    <property type="match status" value="1"/>
</dbReference>
<dbReference type="CDD" id="cd06257">
    <property type="entry name" value="DnaJ"/>
    <property type="match status" value="1"/>
</dbReference>
<dbReference type="GO" id="GO:0051082">
    <property type="term" value="F:unfolded protein binding"/>
    <property type="evidence" value="ECO:0007669"/>
    <property type="project" value="InterPro"/>
</dbReference>
<evidence type="ECO:0000313" key="5">
    <source>
        <dbReference type="Proteomes" id="UP000192906"/>
    </source>
</evidence>
<dbReference type="FunFam" id="2.60.260.20:FF:000013">
    <property type="entry name" value="DnaJ subfamily B member 11"/>
    <property type="match status" value="1"/>
</dbReference>
<dbReference type="InterPro" id="IPR008971">
    <property type="entry name" value="HSP40/DnaJ_pept-bd"/>
</dbReference>
<dbReference type="SUPFAM" id="SSF49493">
    <property type="entry name" value="HSP40/DnaJ peptide-binding domain"/>
    <property type="match status" value="2"/>
</dbReference>
<dbReference type="InterPro" id="IPR018253">
    <property type="entry name" value="DnaJ_domain_CS"/>
</dbReference>
<evidence type="ECO:0000313" key="4">
    <source>
        <dbReference type="EMBL" id="SMF42768.1"/>
    </source>
</evidence>
<dbReference type="Gene3D" id="1.10.287.110">
    <property type="entry name" value="DnaJ domain"/>
    <property type="match status" value="1"/>
</dbReference>
<feature type="domain" description="J" evidence="3">
    <location>
        <begin position="7"/>
        <end position="72"/>
    </location>
</feature>
<dbReference type="GO" id="GO:0042026">
    <property type="term" value="P:protein refolding"/>
    <property type="evidence" value="ECO:0007669"/>
    <property type="project" value="TreeGrafter"/>
</dbReference>
<dbReference type="InterPro" id="IPR002939">
    <property type="entry name" value="DnaJ_C"/>
</dbReference>
<keyword evidence="1" id="KW-0143">Chaperone</keyword>
<dbReference type="STRING" id="1519643.SAMN06295933_3492"/>
<dbReference type="InterPro" id="IPR036869">
    <property type="entry name" value="J_dom_sf"/>
</dbReference>
<accession>A0A1X7F030</accession>
<dbReference type="PROSITE" id="PS00636">
    <property type="entry name" value="DNAJ_1"/>
    <property type="match status" value="1"/>
</dbReference>
<dbReference type="GO" id="GO:0003677">
    <property type="term" value="F:DNA binding"/>
    <property type="evidence" value="ECO:0007669"/>
    <property type="project" value="UniProtKB-KW"/>
</dbReference>
<dbReference type="InterPro" id="IPR001623">
    <property type="entry name" value="DnaJ_domain"/>
</dbReference>
<dbReference type="Gene3D" id="2.60.260.20">
    <property type="entry name" value="Urease metallochaperone UreE, N-terminal domain"/>
    <property type="match status" value="2"/>
</dbReference>
<dbReference type="SMART" id="SM00271">
    <property type="entry name" value="DnaJ"/>
    <property type="match status" value="1"/>
</dbReference>
<evidence type="ECO:0000259" key="3">
    <source>
        <dbReference type="PROSITE" id="PS50076"/>
    </source>
</evidence>
<gene>
    <name evidence="4" type="ORF">SAMN06295933_3492</name>
</gene>
<name>A0A1X7F030_9BACT</name>
<protein>
    <submittedName>
        <fullName evidence="4">Curved DNA-binding protein</fullName>
    </submittedName>
</protein>
<dbReference type="AlphaFoldDB" id="A0A1X7F030"/>
<reference evidence="5" key="1">
    <citation type="submission" date="2017-04" db="EMBL/GenBank/DDBJ databases">
        <authorList>
            <person name="Varghese N."/>
            <person name="Submissions S."/>
        </authorList>
    </citation>
    <scope>NUCLEOTIDE SEQUENCE [LARGE SCALE GENOMIC DNA]</scope>
    <source>
        <strain evidence="5">K3S</strain>
    </source>
</reference>
<dbReference type="RefSeq" id="WP_085104593.1">
    <property type="nucleotide sequence ID" value="NZ_FWZU01000008.1"/>
</dbReference>
<proteinExistence type="predicted"/>
<organism evidence="4 5">
    <name type="scientific">Desulfovibrio gilichinskyi</name>
    <dbReference type="NCBI Taxonomy" id="1519643"/>
    <lineage>
        <taxon>Bacteria</taxon>
        <taxon>Pseudomonadati</taxon>
        <taxon>Thermodesulfobacteriota</taxon>
        <taxon>Desulfovibrionia</taxon>
        <taxon>Desulfovibrionales</taxon>
        <taxon>Desulfovibrionaceae</taxon>
        <taxon>Desulfovibrio</taxon>
    </lineage>
</organism>
<keyword evidence="5" id="KW-1185">Reference proteome</keyword>